<dbReference type="AlphaFoldDB" id="A0A229P3H9"/>
<accession>A0A229P3H9</accession>
<feature type="transmembrane region" description="Helical" evidence="1">
    <location>
        <begin position="31"/>
        <end position="48"/>
    </location>
</feature>
<keyword evidence="1" id="KW-0812">Transmembrane</keyword>
<protein>
    <submittedName>
        <fullName evidence="2">Uncharacterized protein</fullName>
    </submittedName>
</protein>
<feature type="transmembrane region" description="Helical" evidence="1">
    <location>
        <begin position="7"/>
        <end position="25"/>
    </location>
</feature>
<reference evidence="2 3" key="1">
    <citation type="submission" date="2017-07" db="EMBL/GenBank/DDBJ databases">
        <title>Paenibacillus herberti R33 genome sequencing and assembly.</title>
        <authorList>
            <person name="Su W."/>
        </authorList>
    </citation>
    <scope>NUCLEOTIDE SEQUENCE [LARGE SCALE GENOMIC DNA]</scope>
    <source>
        <strain evidence="2 3">R33</strain>
    </source>
</reference>
<proteinExistence type="predicted"/>
<keyword evidence="1" id="KW-0472">Membrane</keyword>
<evidence type="ECO:0000313" key="2">
    <source>
        <dbReference type="EMBL" id="OXM16670.1"/>
    </source>
</evidence>
<keyword evidence="3" id="KW-1185">Reference proteome</keyword>
<name>A0A229P3H9_9BACL</name>
<evidence type="ECO:0000313" key="3">
    <source>
        <dbReference type="Proteomes" id="UP000215145"/>
    </source>
</evidence>
<feature type="transmembrane region" description="Helical" evidence="1">
    <location>
        <begin position="85"/>
        <end position="105"/>
    </location>
</feature>
<dbReference type="OrthoDB" id="2663719at2"/>
<feature type="transmembrane region" description="Helical" evidence="1">
    <location>
        <begin position="60"/>
        <end position="79"/>
    </location>
</feature>
<dbReference type="Proteomes" id="UP000215145">
    <property type="component" value="Unassembled WGS sequence"/>
</dbReference>
<evidence type="ECO:0000256" key="1">
    <source>
        <dbReference type="SAM" id="Phobius"/>
    </source>
</evidence>
<organism evidence="2 3">
    <name type="scientific">Paenibacillus herberti</name>
    <dbReference type="NCBI Taxonomy" id="1619309"/>
    <lineage>
        <taxon>Bacteria</taxon>
        <taxon>Bacillati</taxon>
        <taxon>Bacillota</taxon>
        <taxon>Bacilli</taxon>
        <taxon>Bacillales</taxon>
        <taxon>Paenibacillaceae</taxon>
        <taxon>Paenibacillus</taxon>
    </lineage>
</organism>
<comment type="caution">
    <text evidence="2">The sequence shown here is derived from an EMBL/GenBank/DDBJ whole genome shotgun (WGS) entry which is preliminary data.</text>
</comment>
<dbReference type="RefSeq" id="WP_089523754.1">
    <property type="nucleotide sequence ID" value="NZ_NMUQ01000001.1"/>
</dbReference>
<sequence length="210" mass="22151">MTTIEDGFLAAEAAIILVIMLWSGWNHEAAGGLKVMPAAAAFILFAFLGQFQTHGQLLKWNGSAIGLLLLAAWIWRKLVPPSDRVYTLGCAFLLGFLQIWLGTLYGGSPQLVIIREGWDAAIISGALASLLTLRVTSQVVVLAGSAALVSLYPVWAAPALTSTVIGGAAWWDKLALAAFSCRLASLAVQALAASLGRVMSHQGNHPEGEA</sequence>
<keyword evidence="1" id="KW-1133">Transmembrane helix</keyword>
<dbReference type="EMBL" id="NMUQ01000001">
    <property type="protein sequence ID" value="OXM16670.1"/>
    <property type="molecule type" value="Genomic_DNA"/>
</dbReference>
<feature type="transmembrane region" description="Helical" evidence="1">
    <location>
        <begin position="126"/>
        <end position="154"/>
    </location>
</feature>
<gene>
    <name evidence="2" type="ORF">CGZ75_08425</name>
</gene>